<dbReference type="InterPro" id="IPR001789">
    <property type="entry name" value="Sig_transdc_resp-reg_receiver"/>
</dbReference>
<feature type="domain" description="Response regulatory" evidence="2">
    <location>
        <begin position="5"/>
        <end position="123"/>
    </location>
</feature>
<dbReference type="PANTHER" id="PTHR44520">
    <property type="entry name" value="RESPONSE REGULATOR RCP1-RELATED"/>
    <property type="match status" value="1"/>
</dbReference>
<comment type="caution">
    <text evidence="3">The sequence shown here is derived from an EMBL/GenBank/DDBJ whole genome shotgun (WGS) entry which is preliminary data.</text>
</comment>
<dbReference type="Proteomes" id="UP000248326">
    <property type="component" value="Unassembled WGS sequence"/>
</dbReference>
<gene>
    <name evidence="3" type="ORF">DES52_12221</name>
</gene>
<protein>
    <submittedName>
        <fullName evidence="3">Response regulator receiver domain-containing protein</fullName>
    </submittedName>
</protein>
<dbReference type="InterPro" id="IPR052893">
    <property type="entry name" value="TCS_response_regulator"/>
</dbReference>
<keyword evidence="1" id="KW-0597">Phosphoprotein</keyword>
<reference evidence="3 4" key="1">
    <citation type="submission" date="2018-06" db="EMBL/GenBank/DDBJ databases">
        <title>Genomic Encyclopedia of Type Strains, Phase IV (KMG-IV): sequencing the most valuable type-strain genomes for metagenomic binning, comparative biology and taxonomic classification.</title>
        <authorList>
            <person name="Goeker M."/>
        </authorList>
    </citation>
    <scope>NUCLEOTIDE SEQUENCE [LARGE SCALE GENOMIC DNA]</scope>
    <source>
        <strain evidence="3 4">DSM 18048</strain>
    </source>
</reference>
<evidence type="ECO:0000313" key="4">
    <source>
        <dbReference type="Proteomes" id="UP000248326"/>
    </source>
</evidence>
<accession>A0A318S3X4</accession>
<dbReference type="Pfam" id="PF00072">
    <property type="entry name" value="Response_reg"/>
    <property type="match status" value="1"/>
</dbReference>
<dbReference type="PROSITE" id="PS50110">
    <property type="entry name" value="RESPONSE_REGULATORY"/>
    <property type="match status" value="1"/>
</dbReference>
<evidence type="ECO:0000256" key="1">
    <source>
        <dbReference type="PROSITE-ProRule" id="PRU00169"/>
    </source>
</evidence>
<dbReference type="Gene3D" id="3.40.50.2300">
    <property type="match status" value="1"/>
</dbReference>
<dbReference type="SMART" id="SM00448">
    <property type="entry name" value="REC"/>
    <property type="match status" value="1"/>
</dbReference>
<feature type="modified residue" description="4-aspartylphosphate" evidence="1">
    <location>
        <position position="56"/>
    </location>
</feature>
<dbReference type="PANTHER" id="PTHR44520:SF2">
    <property type="entry name" value="RESPONSE REGULATOR RCP1"/>
    <property type="match status" value="1"/>
</dbReference>
<dbReference type="SUPFAM" id="SSF52172">
    <property type="entry name" value="CheY-like"/>
    <property type="match status" value="1"/>
</dbReference>
<name>A0A318S3X4_9DEIO</name>
<keyword evidence="4" id="KW-1185">Reference proteome</keyword>
<dbReference type="RefSeq" id="WP_110888626.1">
    <property type="nucleotide sequence ID" value="NZ_QJSX01000022.1"/>
</dbReference>
<dbReference type="GO" id="GO:0000160">
    <property type="term" value="P:phosphorelay signal transduction system"/>
    <property type="evidence" value="ECO:0007669"/>
    <property type="project" value="InterPro"/>
</dbReference>
<dbReference type="EMBL" id="QJSX01000022">
    <property type="protein sequence ID" value="PYE49475.1"/>
    <property type="molecule type" value="Genomic_DNA"/>
</dbReference>
<sequence>MVPPHVLLIEDETLDIELIREGLLAVRPDLTLTVTRRGVRGLERAQREHPDLILLDLALPDLNGLNVLTALKASSWTRYIPVLVLTNHAQEDTIWRSYHEYASAVLVKPTKTADFLNLLRTTCAFWFSAAALQGRLPSGCRPA</sequence>
<dbReference type="InterPro" id="IPR011006">
    <property type="entry name" value="CheY-like_superfamily"/>
</dbReference>
<organism evidence="3 4">
    <name type="scientific">Deinococcus yavapaiensis KR-236</name>
    <dbReference type="NCBI Taxonomy" id="694435"/>
    <lineage>
        <taxon>Bacteria</taxon>
        <taxon>Thermotogati</taxon>
        <taxon>Deinococcota</taxon>
        <taxon>Deinococci</taxon>
        <taxon>Deinococcales</taxon>
        <taxon>Deinococcaceae</taxon>
        <taxon>Deinococcus</taxon>
    </lineage>
</organism>
<evidence type="ECO:0000313" key="3">
    <source>
        <dbReference type="EMBL" id="PYE49475.1"/>
    </source>
</evidence>
<dbReference type="AlphaFoldDB" id="A0A318S3X4"/>
<proteinExistence type="predicted"/>
<evidence type="ECO:0000259" key="2">
    <source>
        <dbReference type="PROSITE" id="PS50110"/>
    </source>
</evidence>